<proteinExistence type="predicted"/>
<gene>
    <name evidence="2" type="ORF">ABVT11_19505</name>
</gene>
<organism evidence="2 3">
    <name type="scientific">Uliginosibacterium paludis</name>
    <dbReference type="NCBI Taxonomy" id="1615952"/>
    <lineage>
        <taxon>Bacteria</taxon>
        <taxon>Pseudomonadati</taxon>
        <taxon>Pseudomonadota</taxon>
        <taxon>Betaproteobacteria</taxon>
        <taxon>Rhodocyclales</taxon>
        <taxon>Zoogloeaceae</taxon>
        <taxon>Uliginosibacterium</taxon>
    </lineage>
</organism>
<evidence type="ECO:0000313" key="3">
    <source>
        <dbReference type="Proteomes" id="UP001548590"/>
    </source>
</evidence>
<dbReference type="RefSeq" id="WP_345923012.1">
    <property type="nucleotide sequence ID" value="NZ_JBDIVF010000001.1"/>
</dbReference>
<accession>A0ABV2CVT2</accession>
<feature type="signal peptide" evidence="1">
    <location>
        <begin position="1"/>
        <end position="18"/>
    </location>
</feature>
<keyword evidence="1" id="KW-0732">Signal</keyword>
<reference evidence="2 3" key="1">
    <citation type="submission" date="2024-07" db="EMBL/GenBank/DDBJ databases">
        <title>Uliginosibacterium paludis KCTC:42655.</title>
        <authorList>
            <person name="Kim M.K."/>
        </authorList>
    </citation>
    <scope>NUCLEOTIDE SEQUENCE [LARGE SCALE GENOMIC DNA]</scope>
    <source>
        <strain evidence="2 3">KCTC 42655</strain>
    </source>
</reference>
<evidence type="ECO:0000256" key="1">
    <source>
        <dbReference type="SAM" id="SignalP"/>
    </source>
</evidence>
<feature type="chain" id="PRO_5047065037" description="Molecular chaperone DnaJ" evidence="1">
    <location>
        <begin position="19"/>
        <end position="140"/>
    </location>
</feature>
<comment type="caution">
    <text evidence="2">The sequence shown here is derived from an EMBL/GenBank/DDBJ whole genome shotgun (WGS) entry which is preliminary data.</text>
</comment>
<sequence length="140" mass="15512">MKTIAALFGLLTTFSAIAQPAAAPLPPIEKADESTIGYQSVDEALAAVRADPRARARADRDWLVFEVSRLGQPDHALWYFSTPAQASHPSAIKRTIRVREGQAVIDMDVKCDAAEEACLNMIRDFQQINLQYQNMLNKPL</sequence>
<keyword evidence="3" id="KW-1185">Reference proteome</keyword>
<protein>
    <recommendedName>
        <fullName evidence="4">Molecular chaperone DnaJ</fullName>
    </recommendedName>
</protein>
<evidence type="ECO:0000313" key="2">
    <source>
        <dbReference type="EMBL" id="MET1492036.1"/>
    </source>
</evidence>
<dbReference type="Proteomes" id="UP001548590">
    <property type="component" value="Unassembled WGS sequence"/>
</dbReference>
<dbReference type="EMBL" id="JBEWLZ010000019">
    <property type="protein sequence ID" value="MET1492036.1"/>
    <property type="molecule type" value="Genomic_DNA"/>
</dbReference>
<evidence type="ECO:0008006" key="4">
    <source>
        <dbReference type="Google" id="ProtNLM"/>
    </source>
</evidence>
<name>A0ABV2CVT2_9RHOO</name>